<reference evidence="1 2" key="1">
    <citation type="submission" date="2022-03" db="EMBL/GenBank/DDBJ databases">
        <title>Pseudonocardia alaer sp. nov., a novel actinomycete isolated from reed forest soil.</title>
        <authorList>
            <person name="Wang L."/>
        </authorList>
    </citation>
    <scope>NUCLEOTIDE SEQUENCE [LARGE SCALE GENOMIC DNA]</scope>
    <source>
        <strain evidence="1 2">Y-16303</strain>
        <plasmid evidence="1">unnamed</plasmid>
    </source>
</reference>
<dbReference type="SUPFAM" id="SSF53850">
    <property type="entry name" value="Periplasmic binding protein-like II"/>
    <property type="match status" value="1"/>
</dbReference>
<sequence length="327" mass="36854">MTRVPLTLACGDYDRVWPLADGRVRPEGIDLNLVRLEPEECFSRMLTNAEFDASEMSLSSYAIAHANGDDRFVGVPVFLSRSFRHSTLYVRKDSDITDARDLAGKRIGVPEYQLTAAVWARALLRHDFDVDTSGIVWCTGGLEQPGRVEPRTPQLPEWVRIERVEQPLSQALVDGSIDALMTARVPAEFRVGSRMRRLWPDYAAREAEYFTRTGIFPIMHMMVVRADVHRAHPWVVRSVYKAFSEAKRIAVEQAADRPALRYTIPFLLDALERQAEILGHDPWSYGYAANRETLDTFAGYLAEQGLVSEPPAMAELFAPSALADSRI</sequence>
<protein>
    <submittedName>
        <fullName evidence="1">ABC transporter substrate-binding protein</fullName>
    </submittedName>
</protein>
<comment type="caution">
    <text evidence="1">The sequence shown here is derived from an EMBL/GenBank/DDBJ whole genome shotgun (WGS) entry which is preliminary data.</text>
</comment>
<dbReference type="EMBL" id="JAKXMK010000002">
    <property type="protein sequence ID" value="MCH6164385.1"/>
    <property type="molecule type" value="Genomic_DNA"/>
</dbReference>
<organism evidence="1 2">
    <name type="scientific">Pseudonocardia alaniniphila</name>
    <dbReference type="NCBI Taxonomy" id="75291"/>
    <lineage>
        <taxon>Bacteria</taxon>
        <taxon>Bacillati</taxon>
        <taxon>Actinomycetota</taxon>
        <taxon>Actinomycetes</taxon>
        <taxon>Pseudonocardiales</taxon>
        <taxon>Pseudonocardiaceae</taxon>
        <taxon>Pseudonocardia</taxon>
    </lineage>
</organism>
<accession>A0ABS9T776</accession>
<gene>
    <name evidence="1" type="ORF">MMF94_01720</name>
</gene>
<dbReference type="RefSeq" id="WP_241034585.1">
    <property type="nucleotide sequence ID" value="NZ_BAAAJF010000034.1"/>
</dbReference>
<evidence type="ECO:0000313" key="1">
    <source>
        <dbReference type="EMBL" id="MCH6164385.1"/>
    </source>
</evidence>
<name>A0ABS9T776_9PSEU</name>
<keyword evidence="2" id="KW-1185">Reference proteome</keyword>
<evidence type="ECO:0000313" key="2">
    <source>
        <dbReference type="Proteomes" id="UP001299970"/>
    </source>
</evidence>
<geneLocation type="plasmid" evidence="1">
    <name>unnamed</name>
</geneLocation>
<keyword evidence="1" id="KW-0614">Plasmid</keyword>
<proteinExistence type="predicted"/>
<dbReference type="Proteomes" id="UP001299970">
    <property type="component" value="Unassembled WGS sequence"/>
</dbReference>
<dbReference type="Gene3D" id="3.40.190.10">
    <property type="entry name" value="Periplasmic binding protein-like II"/>
    <property type="match status" value="3"/>
</dbReference>